<gene>
    <name evidence="2" type="ORF">GALL_465450</name>
</gene>
<keyword evidence="1" id="KW-0812">Transmembrane</keyword>
<reference evidence="2" key="1">
    <citation type="submission" date="2016-10" db="EMBL/GenBank/DDBJ databases">
        <title>Sequence of Gallionella enrichment culture.</title>
        <authorList>
            <person name="Poehlein A."/>
            <person name="Muehling M."/>
            <person name="Daniel R."/>
        </authorList>
    </citation>
    <scope>NUCLEOTIDE SEQUENCE</scope>
</reference>
<evidence type="ECO:0000313" key="2">
    <source>
        <dbReference type="EMBL" id="OIQ71837.1"/>
    </source>
</evidence>
<evidence type="ECO:0000256" key="1">
    <source>
        <dbReference type="SAM" id="Phobius"/>
    </source>
</evidence>
<accession>A0A1J5Q7B6</accession>
<feature type="transmembrane region" description="Helical" evidence="1">
    <location>
        <begin position="6"/>
        <end position="22"/>
    </location>
</feature>
<sequence length="60" mass="6479">MLSVLIGILIICVVGAICFWAIDKFVNEARLANLLKLLVVLICLGAILQRVLPLAGINSF</sequence>
<name>A0A1J5Q7B6_9ZZZZ</name>
<protein>
    <submittedName>
        <fullName evidence="2">Uncharacterized protein</fullName>
    </submittedName>
</protein>
<dbReference type="EMBL" id="MLJW01003540">
    <property type="protein sequence ID" value="OIQ71837.1"/>
    <property type="molecule type" value="Genomic_DNA"/>
</dbReference>
<keyword evidence="1" id="KW-1133">Transmembrane helix</keyword>
<feature type="transmembrane region" description="Helical" evidence="1">
    <location>
        <begin position="34"/>
        <end position="52"/>
    </location>
</feature>
<dbReference type="AlphaFoldDB" id="A0A1J5Q7B6"/>
<proteinExistence type="predicted"/>
<comment type="caution">
    <text evidence="2">The sequence shown here is derived from an EMBL/GenBank/DDBJ whole genome shotgun (WGS) entry which is preliminary data.</text>
</comment>
<keyword evidence="1" id="KW-0472">Membrane</keyword>
<organism evidence="2">
    <name type="scientific">mine drainage metagenome</name>
    <dbReference type="NCBI Taxonomy" id="410659"/>
    <lineage>
        <taxon>unclassified sequences</taxon>
        <taxon>metagenomes</taxon>
        <taxon>ecological metagenomes</taxon>
    </lineage>
</organism>